<dbReference type="RefSeq" id="WP_232822295.1">
    <property type="nucleotide sequence ID" value="NZ_CP151919.1"/>
</dbReference>
<dbReference type="InterPro" id="IPR007387">
    <property type="entry name" value="TRAP_DctQ"/>
</dbReference>
<sequence>MKTLNTLRDGFSRLLEVIVVINMLMLAGIVIVGFLSRLVGSPFTWYDEAASISLAWLTYYGAALAAAKGAHIACPSIVNAFPPKVRLPVALMGEAVTIAFFVLLAVTGWQVVHILAGSTMISLTSVSLQFTQSALPIASVLFIVAELLRLPEVIRQARGEGFVDHELEEVGLSPNMASQSDAGSATR</sequence>
<evidence type="ECO:0000313" key="12">
    <source>
        <dbReference type="Proteomes" id="UP001453229"/>
    </source>
</evidence>
<accession>A0ABZ3CMW8</accession>
<feature type="transmembrane region" description="Helical" evidence="9">
    <location>
        <begin position="90"/>
        <end position="110"/>
    </location>
</feature>
<comment type="subunit">
    <text evidence="9">The complex comprises the extracytoplasmic solute receptor protein and the two transmembrane proteins.</text>
</comment>
<evidence type="ECO:0000256" key="1">
    <source>
        <dbReference type="ARBA" id="ARBA00004429"/>
    </source>
</evidence>
<dbReference type="PANTHER" id="PTHR35011">
    <property type="entry name" value="2,3-DIKETO-L-GULONATE TRAP TRANSPORTER SMALL PERMEASE PROTEIN YIAM"/>
    <property type="match status" value="1"/>
</dbReference>
<protein>
    <recommendedName>
        <fullName evidence="9">TRAP transporter small permease protein</fullName>
    </recommendedName>
</protein>
<keyword evidence="4 9" id="KW-0997">Cell inner membrane</keyword>
<evidence type="ECO:0000256" key="7">
    <source>
        <dbReference type="ARBA" id="ARBA00023136"/>
    </source>
</evidence>
<evidence type="ECO:0000256" key="2">
    <source>
        <dbReference type="ARBA" id="ARBA00022448"/>
    </source>
</evidence>
<feature type="transmembrane region" description="Helical" evidence="9">
    <location>
        <begin position="56"/>
        <end position="78"/>
    </location>
</feature>
<evidence type="ECO:0000313" key="11">
    <source>
        <dbReference type="EMBL" id="XAD52506.1"/>
    </source>
</evidence>
<keyword evidence="12" id="KW-1185">Reference proteome</keyword>
<keyword evidence="6 9" id="KW-1133">Transmembrane helix</keyword>
<keyword evidence="2 9" id="KW-0813">Transport</keyword>
<evidence type="ECO:0000259" key="10">
    <source>
        <dbReference type="Pfam" id="PF04290"/>
    </source>
</evidence>
<feature type="transmembrane region" description="Helical" evidence="9">
    <location>
        <begin position="12"/>
        <end position="36"/>
    </location>
</feature>
<comment type="subcellular location">
    <subcellularLocation>
        <location evidence="1 9">Cell inner membrane</location>
        <topology evidence="1 9">Multi-pass membrane protein</topology>
    </subcellularLocation>
</comment>
<dbReference type="EMBL" id="CP151919">
    <property type="protein sequence ID" value="XAD52506.1"/>
    <property type="molecule type" value="Genomic_DNA"/>
</dbReference>
<dbReference type="InterPro" id="IPR055348">
    <property type="entry name" value="DctQ"/>
</dbReference>
<evidence type="ECO:0000256" key="5">
    <source>
        <dbReference type="ARBA" id="ARBA00022692"/>
    </source>
</evidence>
<keyword evidence="5 9" id="KW-0812">Transmembrane</keyword>
<organism evidence="11 12">
    <name type="scientific">Salinicola lusitanus</name>
    <dbReference type="NCBI Taxonomy" id="1949085"/>
    <lineage>
        <taxon>Bacteria</taxon>
        <taxon>Pseudomonadati</taxon>
        <taxon>Pseudomonadota</taxon>
        <taxon>Gammaproteobacteria</taxon>
        <taxon>Oceanospirillales</taxon>
        <taxon>Halomonadaceae</taxon>
        <taxon>Salinicola</taxon>
    </lineage>
</organism>
<evidence type="ECO:0000256" key="3">
    <source>
        <dbReference type="ARBA" id="ARBA00022475"/>
    </source>
</evidence>
<evidence type="ECO:0000256" key="6">
    <source>
        <dbReference type="ARBA" id="ARBA00022989"/>
    </source>
</evidence>
<keyword evidence="3" id="KW-1003">Cell membrane</keyword>
<feature type="transmembrane region" description="Helical" evidence="9">
    <location>
        <begin position="130"/>
        <end position="148"/>
    </location>
</feature>
<name>A0ABZ3CMW8_9GAMM</name>
<proteinExistence type="inferred from homology"/>
<evidence type="ECO:0000256" key="8">
    <source>
        <dbReference type="ARBA" id="ARBA00038436"/>
    </source>
</evidence>
<comment type="similarity">
    <text evidence="8 9">Belongs to the TRAP transporter small permease family.</text>
</comment>
<evidence type="ECO:0000256" key="4">
    <source>
        <dbReference type="ARBA" id="ARBA00022519"/>
    </source>
</evidence>
<dbReference type="Pfam" id="PF04290">
    <property type="entry name" value="DctQ"/>
    <property type="match status" value="1"/>
</dbReference>
<gene>
    <name evidence="11" type="ORF">AAGT95_11660</name>
</gene>
<keyword evidence="7 9" id="KW-0472">Membrane</keyword>
<dbReference type="Proteomes" id="UP001453229">
    <property type="component" value="Chromosome"/>
</dbReference>
<reference evidence="11 12" key="1">
    <citation type="submission" date="2024-04" db="EMBL/GenBank/DDBJ databases">
        <title>Salinicola lusitanus LLJ914,a marine bacterium isolated from the Okinawa Trough.</title>
        <authorList>
            <person name="Li J."/>
        </authorList>
    </citation>
    <scope>NUCLEOTIDE SEQUENCE [LARGE SCALE GENOMIC DNA]</scope>
    <source>
        <strain evidence="11 12">LLJ914</strain>
    </source>
</reference>
<comment type="function">
    <text evidence="9">Part of the tripartite ATP-independent periplasmic (TRAP) transport system.</text>
</comment>
<dbReference type="PANTHER" id="PTHR35011:SF2">
    <property type="entry name" value="2,3-DIKETO-L-GULONATE TRAP TRANSPORTER SMALL PERMEASE PROTEIN YIAM"/>
    <property type="match status" value="1"/>
</dbReference>
<feature type="domain" description="Tripartite ATP-independent periplasmic transporters DctQ component" evidence="10">
    <location>
        <begin position="27"/>
        <end position="154"/>
    </location>
</feature>
<evidence type="ECO:0000256" key="9">
    <source>
        <dbReference type="RuleBase" id="RU369079"/>
    </source>
</evidence>